<dbReference type="Pfam" id="PF01337">
    <property type="entry name" value="Barstar"/>
    <property type="match status" value="1"/>
</dbReference>
<dbReference type="RefSeq" id="WP_261849312.1">
    <property type="nucleotide sequence ID" value="NZ_AP028908.1"/>
</dbReference>
<dbReference type="KEGG" id="parl:PEC302110_39380"/>
<dbReference type="EMBL" id="AP028908">
    <property type="protein sequence ID" value="BES86841.1"/>
    <property type="molecule type" value="Genomic_DNA"/>
</dbReference>
<dbReference type="InterPro" id="IPR000468">
    <property type="entry name" value="Barstar"/>
</dbReference>
<sequence length="109" mass="12624">MKIGKKVKIDFAKIKTLDDFYNELSDLFGFPDFFGRNINALIDCLFSLRYPEDEMTKITVSTSEYLLIELYNFSLTTEEIKETLIITIENVSLKCKEKGQEPSIVLLLK</sequence>
<reference evidence="4" key="1">
    <citation type="journal article" date="2024" name="Int. J. Syst. Evol. Microbiol.">
        <title>Pectobacterium araliae sp. nov., a pathogen causing bacterial soft rot of Japanese angelica tree in Japan.</title>
        <authorList>
            <person name="Sawada H."/>
            <person name="Someya N."/>
            <person name="Morohoshi T."/>
            <person name="Ono M."/>
            <person name="Satou M."/>
        </authorList>
    </citation>
    <scope>NUCLEOTIDE SEQUENCE [LARGE SCALE GENOMIC DNA]</scope>
    <source>
        <strain evidence="4">MAFF 302110</strain>
    </source>
</reference>
<evidence type="ECO:0000313" key="4">
    <source>
        <dbReference type="Proteomes" id="UP001377830"/>
    </source>
</evidence>
<dbReference type="Proteomes" id="UP001377830">
    <property type="component" value="Chromosome"/>
</dbReference>
<evidence type="ECO:0000256" key="1">
    <source>
        <dbReference type="ARBA" id="ARBA00006845"/>
    </source>
</evidence>
<comment type="similarity">
    <text evidence="1">Belongs to the barstar family.</text>
</comment>
<evidence type="ECO:0000313" key="3">
    <source>
        <dbReference type="EMBL" id="BES86841.1"/>
    </source>
</evidence>
<dbReference type="InterPro" id="IPR035905">
    <property type="entry name" value="Barstar-like_sf"/>
</dbReference>
<proteinExistence type="inferred from homology"/>
<dbReference type="SUPFAM" id="SSF52038">
    <property type="entry name" value="Barstar-related"/>
    <property type="match status" value="1"/>
</dbReference>
<dbReference type="Gene3D" id="3.30.370.10">
    <property type="entry name" value="Barstar-like"/>
    <property type="match status" value="1"/>
</dbReference>
<gene>
    <name evidence="3" type="ORF">PEC302110_39380</name>
</gene>
<feature type="domain" description="Barstar (barnase inhibitor)" evidence="2">
    <location>
        <begin position="6"/>
        <end position="64"/>
    </location>
</feature>
<keyword evidence="4" id="KW-1185">Reference proteome</keyword>
<protein>
    <recommendedName>
        <fullName evidence="2">Barstar (barnase inhibitor) domain-containing protein</fullName>
    </recommendedName>
</protein>
<accession>A0AAN0KDD5</accession>
<organism evidence="3 4">
    <name type="scientific">Pectobacterium araliae</name>
    <dbReference type="NCBI Taxonomy" id="3073862"/>
    <lineage>
        <taxon>Bacteria</taxon>
        <taxon>Pseudomonadati</taxon>
        <taxon>Pseudomonadota</taxon>
        <taxon>Gammaproteobacteria</taxon>
        <taxon>Enterobacterales</taxon>
        <taxon>Pectobacteriaceae</taxon>
        <taxon>Pectobacterium</taxon>
    </lineage>
</organism>
<dbReference type="AlphaFoldDB" id="A0AAN0KDD5"/>
<name>A0AAN0KDD5_9GAMM</name>
<evidence type="ECO:0000259" key="2">
    <source>
        <dbReference type="Pfam" id="PF01337"/>
    </source>
</evidence>